<evidence type="ECO:0000313" key="3">
    <source>
        <dbReference type="EMBL" id="RRG19441.1"/>
    </source>
</evidence>
<feature type="chain" id="PRO_5019251666" evidence="1">
    <location>
        <begin position="22"/>
        <end position="466"/>
    </location>
</feature>
<dbReference type="InterPro" id="IPR013780">
    <property type="entry name" value="Glyco_hydro_b"/>
</dbReference>
<dbReference type="Gene3D" id="2.60.40.1180">
    <property type="entry name" value="Golgi alpha-mannosidase II"/>
    <property type="match status" value="1"/>
</dbReference>
<dbReference type="Pfam" id="PF00128">
    <property type="entry name" value="Alpha-amylase"/>
    <property type="match status" value="1"/>
</dbReference>
<dbReference type="InterPro" id="IPR006047">
    <property type="entry name" value="GH13_cat_dom"/>
</dbReference>
<gene>
    <name evidence="3" type="ORF">DWB61_15465</name>
</gene>
<dbReference type="Proteomes" id="UP000285794">
    <property type="component" value="Unassembled WGS sequence"/>
</dbReference>
<comment type="caution">
    <text evidence="3">The sequence shown here is derived from an EMBL/GenBank/DDBJ whole genome shotgun (WGS) entry which is preliminary data.</text>
</comment>
<dbReference type="SUPFAM" id="SSF51011">
    <property type="entry name" value="Glycosyl hydrolase domain"/>
    <property type="match status" value="1"/>
</dbReference>
<dbReference type="Gene3D" id="3.20.20.80">
    <property type="entry name" value="Glycosidases"/>
    <property type="match status" value="1"/>
</dbReference>
<sequence length="466" mass="53378">MNRIVNSTLSLLLMASLLMSCQNTPKAKKECCSKETESCCAKSADMHLDWTRNANIYEVNIRQYTPEGTINAFANHLPRLKEMGVDILWLMPIFPISEKNRKGNMGSCYAVADYRAVNPDYGTIEDLKIMVKQAQDLGMKVILDWVANHTGWDNVIMKDHKDWYTLNEKGEIQIPAGTDWTDTADLNFDNKDLREYMKGSLKFWIEKANVDGYRCDMAAMVPTDFWNEARKELDAIKPVFMLAEAWEPELLESAFDMGYAWDFHHLMNDIAKGEKNVNEIDAYFAKIDTLYQKDNYLMNFITNHDENSWAGTVKERMGEAANAFAVLTFTMPGMPMLYSGQEASLSHRLKFFEKDEIDWNNKELVPFYTQLMSLKANNKALLNGAQGGDLVRIATDKNESVYAFAREKNGDKILVVLNLSKNAVDVKLNTEVYAGAYSDFFTKEKQELTKETPMSLKAWEYKVYVK</sequence>
<reference evidence="3 4" key="1">
    <citation type="submission" date="2018-07" db="EMBL/GenBank/DDBJ databases">
        <title>Draft genome sequence of Ancylomarina sp. M1P.</title>
        <authorList>
            <person name="Yadav S."/>
            <person name="Villanueva L."/>
            <person name="Damste J.S.S."/>
        </authorList>
    </citation>
    <scope>NUCLEOTIDE SEQUENCE [LARGE SCALE GENOMIC DNA]</scope>
    <source>
        <strain evidence="3 4">M1P</strain>
    </source>
</reference>
<name>A0A425XXM8_9BACT</name>
<dbReference type="PROSITE" id="PS51257">
    <property type="entry name" value="PROKAR_LIPOPROTEIN"/>
    <property type="match status" value="1"/>
</dbReference>
<dbReference type="SUPFAM" id="SSF51445">
    <property type="entry name" value="(Trans)glycosidases"/>
    <property type="match status" value="1"/>
</dbReference>
<dbReference type="PANTHER" id="PTHR47786:SF2">
    <property type="entry name" value="GLYCOSYL HYDROLASE FAMILY 13 CATALYTIC DOMAIN-CONTAINING PROTEIN"/>
    <property type="match status" value="1"/>
</dbReference>
<dbReference type="EMBL" id="QQWG01000020">
    <property type="protein sequence ID" value="RRG19441.1"/>
    <property type="molecule type" value="Genomic_DNA"/>
</dbReference>
<accession>A0A425XXM8</accession>
<dbReference type="Pfam" id="PF16657">
    <property type="entry name" value="Malt_amylase_C"/>
    <property type="match status" value="1"/>
</dbReference>
<dbReference type="AlphaFoldDB" id="A0A425XXM8"/>
<keyword evidence="4" id="KW-1185">Reference proteome</keyword>
<proteinExistence type="predicted"/>
<evidence type="ECO:0000259" key="2">
    <source>
        <dbReference type="SMART" id="SM00642"/>
    </source>
</evidence>
<keyword evidence="1" id="KW-0732">Signal</keyword>
<dbReference type="OrthoDB" id="9805159at2"/>
<organism evidence="3 4">
    <name type="scientific">Ancylomarina euxinus</name>
    <dbReference type="NCBI Taxonomy" id="2283627"/>
    <lineage>
        <taxon>Bacteria</taxon>
        <taxon>Pseudomonadati</taxon>
        <taxon>Bacteroidota</taxon>
        <taxon>Bacteroidia</taxon>
        <taxon>Marinilabiliales</taxon>
        <taxon>Marinifilaceae</taxon>
        <taxon>Ancylomarina</taxon>
    </lineage>
</organism>
<protein>
    <submittedName>
        <fullName evidence="3">Alpha-amylase</fullName>
    </submittedName>
</protein>
<dbReference type="GO" id="GO:0005975">
    <property type="term" value="P:carbohydrate metabolic process"/>
    <property type="evidence" value="ECO:0007669"/>
    <property type="project" value="InterPro"/>
</dbReference>
<evidence type="ECO:0000313" key="4">
    <source>
        <dbReference type="Proteomes" id="UP000285794"/>
    </source>
</evidence>
<feature type="domain" description="Glycosyl hydrolase family 13 catalytic" evidence="2">
    <location>
        <begin position="45"/>
        <end position="392"/>
    </location>
</feature>
<dbReference type="RefSeq" id="WP_125031789.1">
    <property type="nucleotide sequence ID" value="NZ_JAPXVP010000005.1"/>
</dbReference>
<dbReference type="InterPro" id="IPR017853">
    <property type="entry name" value="GH"/>
</dbReference>
<dbReference type="CDD" id="cd11313">
    <property type="entry name" value="AmyAc_arch_bac_AmyA"/>
    <property type="match status" value="1"/>
</dbReference>
<dbReference type="PANTHER" id="PTHR47786">
    <property type="entry name" value="ALPHA-1,4-GLUCAN:MALTOSE-1-PHOSPHATE MALTOSYLTRANSFERASE"/>
    <property type="match status" value="1"/>
</dbReference>
<dbReference type="SMART" id="SM00642">
    <property type="entry name" value="Aamy"/>
    <property type="match status" value="1"/>
</dbReference>
<evidence type="ECO:0000256" key="1">
    <source>
        <dbReference type="SAM" id="SignalP"/>
    </source>
</evidence>
<feature type="signal peptide" evidence="1">
    <location>
        <begin position="1"/>
        <end position="21"/>
    </location>
</feature>
<dbReference type="InterPro" id="IPR032091">
    <property type="entry name" value="Malt_amylase-like_C"/>
</dbReference>